<evidence type="ECO:0000313" key="3">
    <source>
        <dbReference type="Proteomes" id="UP000799118"/>
    </source>
</evidence>
<keyword evidence="1" id="KW-1133">Transmembrane helix</keyword>
<keyword evidence="1" id="KW-0812">Transmembrane</keyword>
<dbReference type="EMBL" id="ML769458">
    <property type="protein sequence ID" value="KAE9400264.1"/>
    <property type="molecule type" value="Genomic_DNA"/>
</dbReference>
<keyword evidence="3" id="KW-1185">Reference proteome</keyword>
<dbReference type="Proteomes" id="UP000799118">
    <property type="component" value="Unassembled WGS sequence"/>
</dbReference>
<name>A0A6A4HTJ6_9AGAR</name>
<proteinExistence type="predicted"/>
<gene>
    <name evidence="2" type="ORF">BT96DRAFT_938757</name>
</gene>
<evidence type="ECO:0000256" key="1">
    <source>
        <dbReference type="SAM" id="Phobius"/>
    </source>
</evidence>
<reference evidence="2" key="1">
    <citation type="journal article" date="2019" name="Environ. Microbiol.">
        <title>Fungal ecological strategies reflected in gene transcription - a case study of two litter decomposers.</title>
        <authorList>
            <person name="Barbi F."/>
            <person name="Kohler A."/>
            <person name="Barry K."/>
            <person name="Baskaran P."/>
            <person name="Daum C."/>
            <person name="Fauchery L."/>
            <person name="Ihrmark K."/>
            <person name="Kuo A."/>
            <person name="LaButti K."/>
            <person name="Lipzen A."/>
            <person name="Morin E."/>
            <person name="Grigoriev I.V."/>
            <person name="Henrissat B."/>
            <person name="Lindahl B."/>
            <person name="Martin F."/>
        </authorList>
    </citation>
    <scope>NUCLEOTIDE SEQUENCE</scope>
    <source>
        <strain evidence="2">JB14</strain>
    </source>
</reference>
<sequence>MLTSNSVSLFKVPTTTWDNIGGVEKYPVDHPDPQAHYAAINWSCTTPPVHSSHRTKIEILKSQFTIEDLLWLEEITVISFADGLRMFFDDGWANDEGNRPKKGEDLSTWMEIRLGQLIKPITSWTNSLVPLNSSTRWPPSASTAVSLAAKHPDGHAGEITNSFDIIVRGKRSRLAVLNWYEYALGFDTYIGGVLLVRVASTDSDVLSANELTVGRSGQKWKMELWKLNGVGRVSLIMNAGVLARSGGHIICVPRAFIGMIKRWSNYQVLGSIPRDDILLRLQVGPVYASGVSVASIFVIAYLRLNDSSSRRLGRWHYWCNG</sequence>
<organism evidence="2 3">
    <name type="scientific">Gymnopus androsaceus JB14</name>
    <dbReference type="NCBI Taxonomy" id="1447944"/>
    <lineage>
        <taxon>Eukaryota</taxon>
        <taxon>Fungi</taxon>
        <taxon>Dikarya</taxon>
        <taxon>Basidiomycota</taxon>
        <taxon>Agaricomycotina</taxon>
        <taxon>Agaricomycetes</taxon>
        <taxon>Agaricomycetidae</taxon>
        <taxon>Agaricales</taxon>
        <taxon>Marasmiineae</taxon>
        <taxon>Omphalotaceae</taxon>
        <taxon>Gymnopus</taxon>
    </lineage>
</organism>
<feature type="transmembrane region" description="Helical" evidence="1">
    <location>
        <begin position="286"/>
        <end position="304"/>
    </location>
</feature>
<dbReference type="AlphaFoldDB" id="A0A6A4HTJ6"/>
<keyword evidence="1" id="KW-0472">Membrane</keyword>
<evidence type="ECO:0000313" key="2">
    <source>
        <dbReference type="EMBL" id="KAE9400264.1"/>
    </source>
</evidence>
<accession>A0A6A4HTJ6</accession>
<protein>
    <submittedName>
        <fullName evidence="2">Uncharacterized protein</fullName>
    </submittedName>
</protein>